<feature type="compositionally biased region" description="Low complexity" evidence="12">
    <location>
        <begin position="74"/>
        <end position="83"/>
    </location>
</feature>
<evidence type="ECO:0000256" key="8">
    <source>
        <dbReference type="ARBA" id="ARBA00023125"/>
    </source>
</evidence>
<protein>
    <recommendedName>
        <fullName evidence="11">Transcriptional regulator WhiB</fullName>
    </recommendedName>
</protein>
<dbReference type="GO" id="GO:0035731">
    <property type="term" value="F:dinitrosyl-iron complex binding"/>
    <property type="evidence" value="ECO:0007669"/>
    <property type="project" value="UniProtKB-UniRule"/>
</dbReference>
<keyword evidence="9 11" id="KW-1015">Disulfide bond</keyword>
<keyword evidence="6 11" id="KW-0411">Iron-sulfur</keyword>
<dbReference type="PROSITE" id="PS51674">
    <property type="entry name" value="4FE4S_WBL"/>
    <property type="match status" value="1"/>
</dbReference>
<gene>
    <name evidence="11" type="primary">whiB</name>
    <name evidence="14" type="ORF">SAMN06272737_10358</name>
</gene>
<comment type="function">
    <text evidence="11">Acts as a transcriptional regulator. Probably redox-responsive. The apo- but not holo-form probably binds DNA.</text>
</comment>
<dbReference type="Pfam" id="PF02467">
    <property type="entry name" value="Whib"/>
    <property type="match status" value="1"/>
</dbReference>
<reference evidence="14 15" key="1">
    <citation type="submission" date="2017-06" db="EMBL/GenBank/DDBJ databases">
        <authorList>
            <person name="Kim H.J."/>
            <person name="Triplett B.A."/>
        </authorList>
    </citation>
    <scope>NUCLEOTIDE SEQUENCE [LARGE SCALE GENOMIC DNA]</scope>
    <source>
        <strain evidence="14 15">DSM 44272</strain>
    </source>
</reference>
<evidence type="ECO:0000256" key="12">
    <source>
        <dbReference type="SAM" id="MobiDB-lite"/>
    </source>
</evidence>
<evidence type="ECO:0000313" key="15">
    <source>
        <dbReference type="Proteomes" id="UP000198403"/>
    </source>
</evidence>
<comment type="subcellular location">
    <subcellularLocation>
        <location evidence="1 11">Cytoplasm</location>
    </subcellularLocation>
</comment>
<dbReference type="GO" id="GO:0051539">
    <property type="term" value="F:4 iron, 4 sulfur cluster binding"/>
    <property type="evidence" value="ECO:0007669"/>
    <property type="project" value="UniProtKB-UniRule"/>
</dbReference>
<dbReference type="InterPro" id="IPR003482">
    <property type="entry name" value="Whib"/>
</dbReference>
<proteinExistence type="inferred from homology"/>
<dbReference type="InterPro" id="IPR034768">
    <property type="entry name" value="4FE4S_WBL"/>
</dbReference>
<evidence type="ECO:0000256" key="10">
    <source>
        <dbReference type="ARBA" id="ARBA00023163"/>
    </source>
</evidence>
<sequence length="162" mass="17398">MTSLRHLEAWKLRGRCATYPDPELWFAEHPAGVAEAKSVCAGCLVRDVCLDDALARGEAHGVLGGLTPAERRAAAAGRGLPRPSIHGATQHGQRSGYVAGCRCPDCRRGNSVYMAGWRAERRWSVTTGGLLIAVLDHRTGRGRTTAWPGQLYLPLPTEGIAS</sequence>
<name>A0A238VEJ8_9ACTN</name>
<feature type="binding site" evidence="11">
    <location>
        <position position="43"/>
    </location>
    <ligand>
        <name>[4Fe-4S] cluster</name>
        <dbReference type="ChEBI" id="CHEBI:49883"/>
    </ligand>
</feature>
<comment type="PTM">
    <text evidence="11">Upon Fe-S cluster removal intramolecular disulfide bonds are formed.</text>
</comment>
<evidence type="ECO:0000256" key="7">
    <source>
        <dbReference type="ARBA" id="ARBA00023015"/>
    </source>
</evidence>
<keyword evidence="7 11" id="KW-0805">Transcription regulation</keyword>
<dbReference type="HAMAP" id="MF_01479">
    <property type="entry name" value="WhiB"/>
    <property type="match status" value="1"/>
</dbReference>
<feature type="binding site" evidence="11">
    <location>
        <position position="40"/>
    </location>
    <ligand>
        <name>[4Fe-4S] cluster</name>
        <dbReference type="ChEBI" id="CHEBI:49883"/>
    </ligand>
</feature>
<feature type="domain" description="4Fe-4S Wbl-type" evidence="13">
    <location>
        <begin position="15"/>
        <end position="73"/>
    </location>
</feature>
<feature type="region of interest" description="Disordered" evidence="12">
    <location>
        <begin position="74"/>
        <end position="94"/>
    </location>
</feature>
<evidence type="ECO:0000256" key="9">
    <source>
        <dbReference type="ARBA" id="ARBA00023157"/>
    </source>
</evidence>
<evidence type="ECO:0000256" key="2">
    <source>
        <dbReference type="ARBA" id="ARBA00006597"/>
    </source>
</evidence>
<evidence type="ECO:0000256" key="5">
    <source>
        <dbReference type="ARBA" id="ARBA00023004"/>
    </source>
</evidence>
<evidence type="ECO:0000256" key="11">
    <source>
        <dbReference type="HAMAP-Rule" id="MF_01479"/>
    </source>
</evidence>
<comment type="cofactor">
    <cofactor evidence="11">
        <name>[4Fe-4S] cluster</name>
        <dbReference type="ChEBI" id="CHEBI:49883"/>
    </cofactor>
    <text evidence="11">Binds 1 [4Fe-4S] cluster per subunit. Following nitrosylation of the [4Fe-4S] cluster binds 1 [4Fe-8(NO)] cluster per subunit.</text>
</comment>
<evidence type="ECO:0000256" key="4">
    <source>
        <dbReference type="ARBA" id="ARBA00022723"/>
    </source>
</evidence>
<keyword evidence="10 11" id="KW-0804">Transcription</keyword>
<evidence type="ECO:0000256" key="3">
    <source>
        <dbReference type="ARBA" id="ARBA00022485"/>
    </source>
</evidence>
<dbReference type="GO" id="GO:0047134">
    <property type="term" value="F:protein-disulfide reductase [NAD(P)H] activity"/>
    <property type="evidence" value="ECO:0007669"/>
    <property type="project" value="TreeGrafter"/>
</dbReference>
<keyword evidence="11" id="KW-0963">Cytoplasm</keyword>
<dbReference type="RefSeq" id="WP_089335211.1">
    <property type="nucleotide sequence ID" value="NZ_FZNO01000003.1"/>
</dbReference>
<dbReference type="Proteomes" id="UP000198403">
    <property type="component" value="Unassembled WGS sequence"/>
</dbReference>
<feature type="binding site" evidence="11">
    <location>
        <position position="49"/>
    </location>
    <ligand>
        <name>[4Fe-4S] cluster</name>
        <dbReference type="ChEBI" id="CHEBI:49883"/>
    </ligand>
</feature>
<comment type="PTM">
    <text evidence="11">The Fe-S cluster can be nitrosylated by nitric oxide (NO).</text>
</comment>
<organism evidence="14 15">
    <name type="scientific">Blastococcus mobilis</name>
    <dbReference type="NCBI Taxonomy" id="1938746"/>
    <lineage>
        <taxon>Bacteria</taxon>
        <taxon>Bacillati</taxon>
        <taxon>Actinomycetota</taxon>
        <taxon>Actinomycetes</taxon>
        <taxon>Geodermatophilales</taxon>
        <taxon>Geodermatophilaceae</taxon>
        <taxon>Blastococcus</taxon>
    </lineage>
</organism>
<dbReference type="OrthoDB" id="4228525at2"/>
<dbReference type="AlphaFoldDB" id="A0A238VEJ8"/>
<dbReference type="GO" id="GO:0003677">
    <property type="term" value="F:DNA binding"/>
    <property type="evidence" value="ECO:0007669"/>
    <property type="project" value="UniProtKB-UniRule"/>
</dbReference>
<dbReference type="PANTHER" id="PTHR38839">
    <property type="entry name" value="TRANSCRIPTIONAL REGULATOR WHID-RELATED"/>
    <property type="match status" value="1"/>
</dbReference>
<keyword evidence="8 11" id="KW-0238">DNA-binding</keyword>
<comment type="similarity">
    <text evidence="2 11">Belongs to the WhiB family.</text>
</comment>
<evidence type="ECO:0000256" key="6">
    <source>
        <dbReference type="ARBA" id="ARBA00023014"/>
    </source>
</evidence>
<dbReference type="GO" id="GO:0045454">
    <property type="term" value="P:cell redox homeostasis"/>
    <property type="evidence" value="ECO:0007669"/>
    <property type="project" value="TreeGrafter"/>
</dbReference>
<keyword evidence="3 11" id="KW-0004">4Fe-4S</keyword>
<dbReference type="GO" id="GO:0045892">
    <property type="term" value="P:negative regulation of DNA-templated transcription"/>
    <property type="evidence" value="ECO:0007669"/>
    <property type="project" value="TreeGrafter"/>
</dbReference>
<dbReference type="EMBL" id="FZNO01000003">
    <property type="protein sequence ID" value="SNR32832.1"/>
    <property type="molecule type" value="Genomic_DNA"/>
</dbReference>
<dbReference type="GO" id="GO:0005737">
    <property type="term" value="C:cytoplasm"/>
    <property type="evidence" value="ECO:0007669"/>
    <property type="project" value="UniProtKB-SubCell"/>
</dbReference>
<evidence type="ECO:0000256" key="1">
    <source>
        <dbReference type="ARBA" id="ARBA00004496"/>
    </source>
</evidence>
<accession>A0A238VEJ8</accession>
<keyword evidence="5 11" id="KW-0408">Iron</keyword>
<keyword evidence="15" id="KW-1185">Reference proteome</keyword>
<keyword evidence="4 11" id="KW-0479">Metal-binding</keyword>
<dbReference type="GO" id="GO:0046872">
    <property type="term" value="F:metal ion binding"/>
    <property type="evidence" value="ECO:0007669"/>
    <property type="project" value="UniProtKB-KW"/>
</dbReference>
<evidence type="ECO:0000259" key="13">
    <source>
        <dbReference type="PROSITE" id="PS51674"/>
    </source>
</evidence>
<feature type="binding site" evidence="11">
    <location>
        <position position="16"/>
    </location>
    <ligand>
        <name>[4Fe-4S] cluster</name>
        <dbReference type="ChEBI" id="CHEBI:49883"/>
    </ligand>
</feature>
<evidence type="ECO:0000313" key="14">
    <source>
        <dbReference type="EMBL" id="SNR32832.1"/>
    </source>
</evidence>